<keyword evidence="3" id="KW-0732">Signal</keyword>
<evidence type="ECO:0000256" key="7">
    <source>
        <dbReference type="ARBA" id="ARBA00023119"/>
    </source>
</evidence>
<dbReference type="FunCoup" id="A0A6P7WSA2">
    <property type="interactions" value="21"/>
</dbReference>
<keyword evidence="8" id="KW-1015">Disulfide bond</keyword>
<evidence type="ECO:0000256" key="4">
    <source>
        <dbReference type="ARBA" id="ARBA00022734"/>
    </source>
</evidence>
<gene>
    <name evidence="13" type="primary">COLEC10</name>
</gene>
<evidence type="ECO:0000256" key="1">
    <source>
        <dbReference type="ARBA" id="ARBA00004613"/>
    </source>
</evidence>
<dbReference type="SUPFAM" id="SSF56436">
    <property type="entry name" value="C-type lectin-like"/>
    <property type="match status" value="1"/>
</dbReference>
<dbReference type="PROSITE" id="PS00615">
    <property type="entry name" value="C_TYPE_LECTIN_1"/>
    <property type="match status" value="1"/>
</dbReference>
<evidence type="ECO:0000256" key="10">
    <source>
        <dbReference type="SAM" id="MobiDB-lite"/>
    </source>
</evidence>
<dbReference type="GO" id="GO:0005537">
    <property type="term" value="F:D-mannose binding"/>
    <property type="evidence" value="ECO:0007669"/>
    <property type="project" value="UniProtKB-KW"/>
</dbReference>
<dbReference type="InterPro" id="IPR001304">
    <property type="entry name" value="C-type_lectin-like"/>
</dbReference>
<dbReference type="PANTHER" id="PTHR24024:SF20">
    <property type="entry name" value="COLLECTIN-10"/>
    <property type="match status" value="1"/>
</dbReference>
<dbReference type="InterPro" id="IPR051077">
    <property type="entry name" value="Ca-dependent_lectin"/>
</dbReference>
<dbReference type="CDD" id="cd03591">
    <property type="entry name" value="CLECT_collectin_like"/>
    <property type="match status" value="1"/>
</dbReference>
<evidence type="ECO:0000256" key="5">
    <source>
        <dbReference type="ARBA" id="ARBA00022837"/>
    </source>
</evidence>
<dbReference type="InterPro" id="IPR018378">
    <property type="entry name" value="C-type_lectin_CS"/>
</dbReference>
<accession>A0A6P7WSA2</accession>
<feature type="region of interest" description="Disordered" evidence="10">
    <location>
        <begin position="100"/>
        <end position="137"/>
    </location>
</feature>
<evidence type="ECO:0000256" key="8">
    <source>
        <dbReference type="ARBA" id="ARBA00023157"/>
    </source>
</evidence>
<dbReference type="Pfam" id="PF00059">
    <property type="entry name" value="Lectin_C"/>
    <property type="match status" value="1"/>
</dbReference>
<name>A0A6P7WSA2_9AMPH</name>
<dbReference type="AlphaFoldDB" id="A0A6P7WSA2"/>
<dbReference type="PANTHER" id="PTHR24024">
    <property type="entry name" value="PULMONARY SURFACTANT-ASSOCIATED PROTEIN A"/>
    <property type="match status" value="1"/>
</dbReference>
<dbReference type="GO" id="GO:0005615">
    <property type="term" value="C:extracellular space"/>
    <property type="evidence" value="ECO:0007669"/>
    <property type="project" value="TreeGrafter"/>
</dbReference>
<dbReference type="RefSeq" id="XP_030046067.1">
    <property type="nucleotide sequence ID" value="XM_030190207.1"/>
</dbReference>
<evidence type="ECO:0000256" key="2">
    <source>
        <dbReference type="ARBA" id="ARBA00022525"/>
    </source>
</evidence>
<keyword evidence="2" id="KW-0964">Secreted</keyword>
<dbReference type="Proteomes" id="UP000515156">
    <property type="component" value="Chromosome 1"/>
</dbReference>
<keyword evidence="4" id="KW-0430">Lectin</keyword>
<dbReference type="Gene3D" id="3.10.100.10">
    <property type="entry name" value="Mannose-Binding Protein A, subunit A"/>
    <property type="match status" value="1"/>
</dbReference>
<dbReference type="OrthoDB" id="8066719at2759"/>
<feature type="domain" description="C-type lectin" evidence="11">
    <location>
        <begin position="210"/>
        <end position="326"/>
    </location>
</feature>
<dbReference type="InterPro" id="IPR016186">
    <property type="entry name" value="C-type_lectin-like/link_sf"/>
</dbReference>
<sequence>MKLSDPVLFFSALWKYTFQILRRTLQFKFGGHILQNQEPHSKTTVPKIASGGMANMKGQNKLQLRTYLLLLGLSVLSAQVFCSSSDSHTATEVCSTNTILPGPKGEKGEKGNSGEIGRLGKEGPVGPKGEKGDIADVGDQGMIGKIGPIGAKGDKGPKGIPGPSGGKGKAGSVCDCGRYRKVVGQLDVNVARLKTSLKFVKNVIAGIRETDEKFYYIVREERSYRDALTHCRIRGGTLAMPKDDASNSLIANYISKAGLFRVFIGINDMEKEGQFMYTDNTPLQNYSSWKENEPNDASGYEDCVEMLSSGVWNDVECHLTIYFVCEFMKKKK</sequence>
<keyword evidence="6" id="KW-0465">Mannose-binding</keyword>
<dbReference type="InterPro" id="IPR033990">
    <property type="entry name" value="Collectin_CTLD"/>
</dbReference>
<dbReference type="KEGG" id="muo:115460433"/>
<dbReference type="SMART" id="SM00034">
    <property type="entry name" value="CLECT"/>
    <property type="match status" value="1"/>
</dbReference>
<organism evidence="12 13">
    <name type="scientific">Microcaecilia unicolor</name>
    <dbReference type="NCBI Taxonomy" id="1415580"/>
    <lineage>
        <taxon>Eukaryota</taxon>
        <taxon>Metazoa</taxon>
        <taxon>Chordata</taxon>
        <taxon>Craniata</taxon>
        <taxon>Vertebrata</taxon>
        <taxon>Euteleostomi</taxon>
        <taxon>Amphibia</taxon>
        <taxon>Gymnophiona</taxon>
        <taxon>Siphonopidae</taxon>
        <taxon>Microcaecilia</taxon>
    </lineage>
</organism>
<keyword evidence="5" id="KW-0106">Calcium</keyword>
<evidence type="ECO:0000259" key="11">
    <source>
        <dbReference type="PROSITE" id="PS50041"/>
    </source>
</evidence>
<dbReference type="GeneID" id="115460433"/>
<comment type="subcellular location">
    <subcellularLocation>
        <location evidence="1">Secreted</location>
    </subcellularLocation>
</comment>
<proteinExistence type="inferred from homology"/>
<dbReference type="CTD" id="10584"/>
<dbReference type="InterPro" id="IPR016187">
    <property type="entry name" value="CTDL_fold"/>
</dbReference>
<evidence type="ECO:0000256" key="9">
    <source>
        <dbReference type="ARBA" id="ARBA00038195"/>
    </source>
</evidence>
<comment type="similarity">
    <text evidence="9">Belongs to the COLEC10/COLEC11 family.</text>
</comment>
<keyword evidence="7" id="KW-0176">Collagen</keyword>
<dbReference type="InParanoid" id="A0A6P7WSA2"/>
<protein>
    <submittedName>
        <fullName evidence="13">Collectin-10</fullName>
    </submittedName>
</protein>
<dbReference type="PROSITE" id="PS50041">
    <property type="entry name" value="C_TYPE_LECTIN_2"/>
    <property type="match status" value="1"/>
</dbReference>
<keyword evidence="12" id="KW-1185">Reference proteome</keyword>
<evidence type="ECO:0000313" key="12">
    <source>
        <dbReference type="Proteomes" id="UP000515156"/>
    </source>
</evidence>
<evidence type="ECO:0000256" key="6">
    <source>
        <dbReference type="ARBA" id="ARBA00023035"/>
    </source>
</evidence>
<dbReference type="FunFam" id="3.10.100.10:FF:000005">
    <property type="entry name" value="collectin-11 isoform X1"/>
    <property type="match status" value="1"/>
</dbReference>
<evidence type="ECO:0000313" key="13">
    <source>
        <dbReference type="RefSeq" id="XP_030046067.1"/>
    </source>
</evidence>
<reference evidence="13" key="1">
    <citation type="submission" date="2025-08" db="UniProtKB">
        <authorList>
            <consortium name="RefSeq"/>
        </authorList>
    </citation>
    <scope>IDENTIFICATION</scope>
</reference>
<evidence type="ECO:0000256" key="3">
    <source>
        <dbReference type="ARBA" id="ARBA00022729"/>
    </source>
</evidence>
<dbReference type="GO" id="GO:0005581">
    <property type="term" value="C:collagen trimer"/>
    <property type="evidence" value="ECO:0007669"/>
    <property type="project" value="UniProtKB-KW"/>
</dbReference>